<dbReference type="PANTHER" id="PTHR46018:SF2">
    <property type="entry name" value="ZINC PHOSPHODIESTERASE ELAC PROTEIN 1"/>
    <property type="match status" value="1"/>
</dbReference>
<gene>
    <name evidence="8" type="primary">rnz</name>
    <name evidence="9" type="ORF">CA2015_2612</name>
</gene>
<feature type="binding site" evidence="8">
    <location>
        <position position="270"/>
    </location>
    <ligand>
        <name>Zn(2+)</name>
        <dbReference type="ChEBI" id="CHEBI:29105"/>
        <label>2</label>
        <note>catalytic</note>
    </ligand>
</feature>
<feature type="binding site" evidence="8">
    <location>
        <position position="62"/>
    </location>
    <ligand>
        <name>Zn(2+)</name>
        <dbReference type="ChEBI" id="CHEBI:29105"/>
        <label>1</label>
        <note>catalytic</note>
    </ligand>
</feature>
<feature type="binding site" evidence="8">
    <location>
        <position position="64"/>
    </location>
    <ligand>
        <name>Zn(2+)</name>
        <dbReference type="ChEBI" id="CHEBI:29105"/>
        <label>1</label>
        <note>catalytic</note>
    </ligand>
</feature>
<feature type="binding site" evidence="8">
    <location>
        <position position="212"/>
    </location>
    <ligand>
        <name>Zn(2+)</name>
        <dbReference type="ChEBI" id="CHEBI:29105"/>
        <label>1</label>
        <note>catalytic</note>
    </ligand>
</feature>
<proteinExistence type="inferred from homology"/>
<evidence type="ECO:0000256" key="3">
    <source>
        <dbReference type="ARBA" id="ARBA00022722"/>
    </source>
</evidence>
<evidence type="ECO:0000256" key="2">
    <source>
        <dbReference type="ARBA" id="ARBA00022694"/>
    </source>
</evidence>
<keyword evidence="3 8" id="KW-0540">Nuclease</keyword>
<feature type="binding site" evidence="8">
    <location>
        <position position="212"/>
    </location>
    <ligand>
        <name>Zn(2+)</name>
        <dbReference type="ChEBI" id="CHEBI:29105"/>
        <label>2</label>
        <note>catalytic</note>
    </ligand>
</feature>
<dbReference type="RefSeq" id="WP_048642300.1">
    <property type="nucleotide sequence ID" value="NZ_CAXBGM010000058.1"/>
</dbReference>
<dbReference type="AlphaFoldDB" id="A0A0H4PGS5"/>
<sequence>MDFNITILGSNSAIPAHGRNQTSQLITWDGESFLIDCGESTQQQLRKFKIKYSKINHIFISHLHGDHYLGLMGLLNTYSLNNRKLPLHIYGPKGLDEIITIQLKYSANVLNYPLIFHATVPQGKIKLVDFRNLSIYSIPLQHRIPCTGFIFEENKPRVHLNKEMMSKHRPSVTDIHILQSGQDVKDKAGNVIYKASDFCEITPPRKYSYCSDTAFNLDLVPFIKETDLLYHESTFMESERKRAKQTKHSTAKEAALIAKAANVKNLLLGHYSSRYDKLDLLLNEAKEIFEASLLSEEGTTYTIK</sequence>
<dbReference type="Pfam" id="PF23023">
    <property type="entry name" value="Anti-Pycsar_Apyc1"/>
    <property type="match status" value="1"/>
</dbReference>
<keyword evidence="2 8" id="KW-0819">tRNA processing</keyword>
<dbReference type="NCBIfam" id="TIGR02651">
    <property type="entry name" value="RNase_Z"/>
    <property type="match status" value="1"/>
</dbReference>
<evidence type="ECO:0000256" key="4">
    <source>
        <dbReference type="ARBA" id="ARBA00022723"/>
    </source>
</evidence>
<dbReference type="EC" id="3.1.26.11" evidence="8"/>
<dbReference type="GO" id="GO:0008270">
    <property type="term" value="F:zinc ion binding"/>
    <property type="evidence" value="ECO:0007669"/>
    <property type="project" value="UniProtKB-UniRule"/>
</dbReference>
<dbReference type="SUPFAM" id="SSF56281">
    <property type="entry name" value="Metallo-hydrolase/oxidoreductase"/>
    <property type="match status" value="1"/>
</dbReference>
<keyword evidence="4 8" id="KW-0479">Metal-binding</keyword>
<organism evidence="9 10">
    <name type="scientific">Cyclobacterium amurskyense</name>
    <dbReference type="NCBI Taxonomy" id="320787"/>
    <lineage>
        <taxon>Bacteria</taxon>
        <taxon>Pseudomonadati</taxon>
        <taxon>Bacteroidota</taxon>
        <taxon>Cytophagia</taxon>
        <taxon>Cytophagales</taxon>
        <taxon>Cyclobacteriaceae</taxon>
        <taxon>Cyclobacterium</taxon>
    </lineage>
</organism>
<evidence type="ECO:0000313" key="9">
    <source>
        <dbReference type="EMBL" id="AKP52023.1"/>
    </source>
</evidence>
<accession>A0A0H4PGS5</accession>
<protein>
    <recommendedName>
        <fullName evidence="8">Ribonuclease Z</fullName>
        <shortName evidence="8">RNase Z</shortName>
        <ecNumber evidence="8">3.1.26.11</ecNumber>
    </recommendedName>
    <alternativeName>
        <fullName evidence="8">tRNA 3 endonuclease</fullName>
    </alternativeName>
    <alternativeName>
        <fullName evidence="8">tRNase Z</fullName>
    </alternativeName>
</protein>
<evidence type="ECO:0000256" key="5">
    <source>
        <dbReference type="ARBA" id="ARBA00022759"/>
    </source>
</evidence>
<keyword evidence="10" id="KW-1185">Reference proteome</keyword>
<evidence type="ECO:0000256" key="7">
    <source>
        <dbReference type="ARBA" id="ARBA00022833"/>
    </source>
</evidence>
<comment type="subunit">
    <text evidence="1 8">Homodimer.</text>
</comment>
<evidence type="ECO:0000256" key="6">
    <source>
        <dbReference type="ARBA" id="ARBA00022801"/>
    </source>
</evidence>
<feature type="active site" description="Proton acceptor" evidence="8">
    <location>
        <position position="66"/>
    </location>
</feature>
<dbReference type="InterPro" id="IPR036866">
    <property type="entry name" value="RibonucZ/Hydroxyglut_hydro"/>
</dbReference>
<evidence type="ECO:0000256" key="1">
    <source>
        <dbReference type="ARBA" id="ARBA00011738"/>
    </source>
</evidence>
<comment type="catalytic activity">
    <reaction evidence="8">
        <text>Endonucleolytic cleavage of RNA, removing extra 3' nucleotides from tRNA precursor, generating 3' termini of tRNAs. A 3'-hydroxy group is left at the tRNA terminus and a 5'-phosphoryl group is left at the trailer molecule.</text>
        <dbReference type="EC" id="3.1.26.11"/>
    </reaction>
</comment>
<evidence type="ECO:0000256" key="8">
    <source>
        <dbReference type="HAMAP-Rule" id="MF_01818"/>
    </source>
</evidence>
<keyword evidence="7 8" id="KW-0862">Zinc</keyword>
<dbReference type="OrthoDB" id="9800940at2"/>
<dbReference type="Gene3D" id="3.60.15.10">
    <property type="entry name" value="Ribonuclease Z/Hydroxyacylglutathione hydrolase-like"/>
    <property type="match status" value="1"/>
</dbReference>
<dbReference type="NCBIfam" id="NF000801">
    <property type="entry name" value="PRK00055.1-3"/>
    <property type="match status" value="1"/>
</dbReference>
<dbReference type="PANTHER" id="PTHR46018">
    <property type="entry name" value="ZINC PHOSPHODIESTERASE ELAC PROTEIN 1"/>
    <property type="match status" value="1"/>
</dbReference>
<dbReference type="GO" id="GO:0042781">
    <property type="term" value="F:3'-tRNA processing endoribonuclease activity"/>
    <property type="evidence" value="ECO:0007669"/>
    <property type="project" value="UniProtKB-UniRule"/>
</dbReference>
<dbReference type="PATRIC" id="fig|320787.5.peg.2859"/>
<dbReference type="Proteomes" id="UP000036520">
    <property type="component" value="Chromosome"/>
</dbReference>
<keyword evidence="5 8" id="KW-0255">Endonuclease</keyword>
<reference evidence="9 10" key="1">
    <citation type="submission" date="2015-07" db="EMBL/GenBank/DDBJ databases">
        <authorList>
            <person name="Kim K.M."/>
        </authorList>
    </citation>
    <scope>NUCLEOTIDE SEQUENCE [LARGE SCALE GENOMIC DNA]</scope>
    <source>
        <strain evidence="9 10">KCTC 12363</strain>
    </source>
</reference>
<keyword evidence="6 8" id="KW-0378">Hydrolase</keyword>
<feature type="binding site" evidence="8">
    <location>
        <position position="67"/>
    </location>
    <ligand>
        <name>Zn(2+)</name>
        <dbReference type="ChEBI" id="CHEBI:29105"/>
        <label>2</label>
        <note>catalytic</note>
    </ligand>
</feature>
<evidence type="ECO:0000313" key="10">
    <source>
        <dbReference type="Proteomes" id="UP000036520"/>
    </source>
</evidence>
<feature type="binding site" evidence="8">
    <location>
        <position position="142"/>
    </location>
    <ligand>
        <name>Zn(2+)</name>
        <dbReference type="ChEBI" id="CHEBI:29105"/>
        <label>1</label>
        <note>catalytic</note>
    </ligand>
</feature>
<comment type="similarity">
    <text evidence="8">Belongs to the RNase Z family.</text>
</comment>
<dbReference type="STRING" id="320787.CA2015_2612"/>
<name>A0A0H4PGS5_9BACT</name>
<feature type="binding site" evidence="8">
    <location>
        <position position="66"/>
    </location>
    <ligand>
        <name>Zn(2+)</name>
        <dbReference type="ChEBI" id="CHEBI:29105"/>
        <label>2</label>
        <note>catalytic</note>
    </ligand>
</feature>
<dbReference type="EMBL" id="CP012040">
    <property type="protein sequence ID" value="AKP52023.1"/>
    <property type="molecule type" value="Genomic_DNA"/>
</dbReference>
<comment type="function">
    <text evidence="8">Zinc phosphodiesterase, which displays some tRNA 3'-processing endonuclease activity. Probably involved in tRNA maturation, by removing a 3'-trailer from precursor tRNA.</text>
</comment>
<dbReference type="HAMAP" id="MF_01818">
    <property type="entry name" value="RNase_Z_BN"/>
    <property type="match status" value="1"/>
</dbReference>
<comment type="cofactor">
    <cofactor evidence="8">
        <name>Zn(2+)</name>
        <dbReference type="ChEBI" id="CHEBI:29105"/>
    </cofactor>
    <text evidence="8">Binds 2 Zn(2+) ions.</text>
</comment>
<dbReference type="KEGG" id="camu:CA2015_2612"/>
<dbReference type="InterPro" id="IPR013471">
    <property type="entry name" value="RNase_Z/BN"/>
</dbReference>
<dbReference type="CDD" id="cd07717">
    <property type="entry name" value="RNaseZ_ZiPD-like_MBL-fold"/>
    <property type="match status" value="1"/>
</dbReference>